<feature type="compositionally biased region" description="Polar residues" evidence="2">
    <location>
        <begin position="581"/>
        <end position="603"/>
    </location>
</feature>
<keyword evidence="4" id="KW-1185">Reference proteome</keyword>
<feature type="domain" description="Integrase catalytic" evidence="3">
    <location>
        <begin position="316"/>
        <end position="489"/>
    </location>
</feature>
<evidence type="ECO:0000259" key="3">
    <source>
        <dbReference type="PROSITE" id="PS50994"/>
    </source>
</evidence>
<evidence type="ECO:0000313" key="5">
    <source>
        <dbReference type="RefSeq" id="XP_071917233.1"/>
    </source>
</evidence>
<dbReference type="InterPro" id="IPR039537">
    <property type="entry name" value="Retrotran_Ty1/copia-like"/>
</dbReference>
<protein>
    <recommendedName>
        <fullName evidence="3">Integrase catalytic domain-containing protein</fullName>
    </recommendedName>
</protein>
<dbReference type="SUPFAM" id="SSF53098">
    <property type="entry name" value="Ribonuclease H-like"/>
    <property type="match status" value="1"/>
</dbReference>
<dbReference type="Proteomes" id="UP001652660">
    <property type="component" value="Chromosome 8e"/>
</dbReference>
<evidence type="ECO:0000256" key="1">
    <source>
        <dbReference type="ARBA" id="ARBA00022670"/>
    </source>
</evidence>
<dbReference type="Pfam" id="PF22936">
    <property type="entry name" value="Pol_BBD"/>
    <property type="match status" value="1"/>
</dbReference>
<dbReference type="PANTHER" id="PTHR42648">
    <property type="entry name" value="TRANSPOSASE, PUTATIVE-RELATED"/>
    <property type="match status" value="1"/>
</dbReference>
<dbReference type="PROSITE" id="PS50994">
    <property type="entry name" value="INTEGRASE"/>
    <property type="match status" value="1"/>
</dbReference>
<dbReference type="InterPro" id="IPR001584">
    <property type="entry name" value="Integrase_cat-core"/>
</dbReference>
<evidence type="ECO:0000256" key="2">
    <source>
        <dbReference type="SAM" id="MobiDB-lite"/>
    </source>
</evidence>
<dbReference type="InterPro" id="IPR054722">
    <property type="entry name" value="PolX-like_BBD"/>
</dbReference>
<feature type="region of interest" description="Disordered" evidence="2">
    <location>
        <begin position="210"/>
        <end position="268"/>
    </location>
</feature>
<keyword evidence="1" id="KW-0645">Protease</keyword>
<keyword evidence="1" id="KW-0378">Hydrolase</keyword>
<dbReference type="Pfam" id="PF14223">
    <property type="entry name" value="Retrotran_gag_2"/>
    <property type="match status" value="1"/>
</dbReference>
<dbReference type="Gene3D" id="3.30.420.10">
    <property type="entry name" value="Ribonuclease H-like superfamily/Ribonuclease H"/>
    <property type="match status" value="1"/>
</dbReference>
<feature type="compositionally biased region" description="Basic and acidic residues" evidence="2">
    <location>
        <begin position="219"/>
        <end position="230"/>
    </location>
</feature>
<dbReference type="PANTHER" id="PTHR42648:SF18">
    <property type="entry name" value="RETROTRANSPOSON, UNCLASSIFIED-LIKE PROTEIN"/>
    <property type="match status" value="1"/>
</dbReference>
<dbReference type="InterPro" id="IPR012337">
    <property type="entry name" value="RNaseH-like_sf"/>
</dbReference>
<dbReference type="InterPro" id="IPR057670">
    <property type="entry name" value="SH3_retrovirus"/>
</dbReference>
<sequence length="603" mass="69731">MATDNFVQPAIPRFDGHYDHWSMLMENFLRSKEYWQVVESGVAEPTTGEILSEVQKMELEALKLKDLKAKNYPFQAIDRAILETILSKDTSKQNWDSMKKKYQGNAKAKQVQLQALWTEFETLRMKSSESVTNYFTRTMAIANKMRIHGENLEDVTIVEKILRSMTTKFNFVVCCIEESKDIDAISIDELQSSLSVHEQKINQQEKEVQALKASAESHSTWREGRGRGNNDRGNQQQQYQQQENQFQGRRRGRGGYPSTTQRPKSTDKSNVECYKCHRYGHYQSEFRTNLNRQNGERTNFAEKEEEVSLLMVCHMSKETQQNMWYLDTGCSNHMCGDKKTFSELDESFRSTVKFGDNSTISVMGKGRKKSEAFSTFKNFMTLIEKEAGKSIKFFRSDCGGEYNSQEFINFCEKYGIQKQLTAAYMPQQNGVSERKNRTILNMVRSILTKSGVPKNFWPETVNWSIHMLNKSPTFAVKNMTPEEAWSGRKPTVDHFKFFGCIVYAHVPEQKRTKLDNKGEKYIFLGVSDQSKAYKLYNPITKKIITSRDVIFDEENFWPWSSNIIKQQIPADFDGVDEENRQQLTEQIPQQAAVDKTNSTTSSS</sequence>
<name>A0ABM4VCH8_COFAR</name>
<dbReference type="Pfam" id="PF25597">
    <property type="entry name" value="SH3_retrovirus"/>
    <property type="match status" value="1"/>
</dbReference>
<gene>
    <name evidence="5" type="primary">LOC140012815</name>
</gene>
<accession>A0ABM4VCH8</accession>
<dbReference type="RefSeq" id="XP_071917233.1">
    <property type="nucleotide sequence ID" value="XM_072061132.1"/>
</dbReference>
<proteinExistence type="predicted"/>
<feature type="region of interest" description="Disordered" evidence="2">
    <location>
        <begin position="576"/>
        <end position="603"/>
    </location>
</feature>
<feature type="compositionally biased region" description="Low complexity" evidence="2">
    <location>
        <begin position="231"/>
        <end position="247"/>
    </location>
</feature>
<dbReference type="InterPro" id="IPR036397">
    <property type="entry name" value="RNaseH_sf"/>
</dbReference>
<dbReference type="GeneID" id="140012815"/>
<reference evidence="5" key="1">
    <citation type="submission" date="2025-08" db="UniProtKB">
        <authorList>
            <consortium name="RefSeq"/>
        </authorList>
    </citation>
    <scope>IDENTIFICATION</scope>
    <source>
        <tissue evidence="5">Leaves</tissue>
    </source>
</reference>
<organism evidence="4 5">
    <name type="scientific">Coffea arabica</name>
    <name type="common">Arabian coffee</name>
    <dbReference type="NCBI Taxonomy" id="13443"/>
    <lineage>
        <taxon>Eukaryota</taxon>
        <taxon>Viridiplantae</taxon>
        <taxon>Streptophyta</taxon>
        <taxon>Embryophyta</taxon>
        <taxon>Tracheophyta</taxon>
        <taxon>Spermatophyta</taxon>
        <taxon>Magnoliopsida</taxon>
        <taxon>eudicotyledons</taxon>
        <taxon>Gunneridae</taxon>
        <taxon>Pentapetalae</taxon>
        <taxon>asterids</taxon>
        <taxon>lamiids</taxon>
        <taxon>Gentianales</taxon>
        <taxon>Rubiaceae</taxon>
        <taxon>Ixoroideae</taxon>
        <taxon>Gardenieae complex</taxon>
        <taxon>Bertiereae - Coffeeae clade</taxon>
        <taxon>Coffeeae</taxon>
        <taxon>Coffea</taxon>
    </lineage>
</organism>
<evidence type="ECO:0000313" key="4">
    <source>
        <dbReference type="Proteomes" id="UP001652660"/>
    </source>
</evidence>